<dbReference type="Pfam" id="PF07853">
    <property type="entry name" value="DUF1648"/>
    <property type="match status" value="1"/>
</dbReference>
<feature type="transmembrane region" description="Helical" evidence="1">
    <location>
        <begin position="186"/>
        <end position="206"/>
    </location>
</feature>
<dbReference type="InterPro" id="IPR026272">
    <property type="entry name" value="SdpI"/>
</dbReference>
<dbReference type="RefSeq" id="WP_137314002.1">
    <property type="nucleotide sequence ID" value="NZ_CP040017.1"/>
</dbReference>
<dbReference type="OrthoDB" id="9808690at2"/>
<feature type="transmembrane region" description="Helical" evidence="1">
    <location>
        <begin position="78"/>
        <end position="102"/>
    </location>
</feature>
<dbReference type="Proteomes" id="UP000298763">
    <property type="component" value="Chromosome"/>
</dbReference>
<organism evidence="3 6">
    <name type="scientific">Pseudoduganella umbonata</name>
    <dbReference type="NCBI Taxonomy" id="864828"/>
    <lineage>
        <taxon>Bacteria</taxon>
        <taxon>Pseudomonadati</taxon>
        <taxon>Pseudomonadota</taxon>
        <taxon>Betaproteobacteria</taxon>
        <taxon>Burkholderiales</taxon>
        <taxon>Oxalobacteraceae</taxon>
        <taxon>Telluria group</taxon>
        <taxon>Pseudoduganella</taxon>
    </lineage>
</organism>
<keyword evidence="1" id="KW-0472">Membrane</keyword>
<protein>
    <submittedName>
        <fullName evidence="4">DUF1648 domain-containing protein</fullName>
    </submittedName>
    <submittedName>
        <fullName evidence="3">Putative membrane protein</fullName>
    </submittedName>
</protein>
<dbReference type="Pfam" id="PF13630">
    <property type="entry name" value="SdpI"/>
    <property type="match status" value="1"/>
</dbReference>
<dbReference type="AlphaFoldDB" id="A0A4P8HN31"/>
<dbReference type="InterPro" id="IPR012867">
    <property type="entry name" value="DUF1648"/>
</dbReference>
<sequence>MTRQHLIANIVLILAATVLTAFCWPQLPESIAIHWNLAGEPDGWAGRWTLWLTGPGLMALLLAIGAALPYLSPRDFSVASFGATAGHIVTLIVLMAGAVHVLLLAGNFNMDIDIARVVPAGVFLLLILIGNPLGKVRRNFYIGIRTPWTLASERVWYATHRMGARVMVATGMCGLAAVLLRAPAPMLLALIAAAALLPVLYSLMLYKRLERKGQV</sequence>
<feature type="transmembrane region" description="Helical" evidence="1">
    <location>
        <begin position="114"/>
        <end position="133"/>
    </location>
</feature>
<dbReference type="EMBL" id="JACHXS010000014">
    <property type="protein sequence ID" value="MBB3224833.1"/>
    <property type="molecule type" value="Genomic_DNA"/>
</dbReference>
<keyword evidence="1" id="KW-0812">Transmembrane</keyword>
<name>A0A4P8HN31_9BURK</name>
<dbReference type="GO" id="GO:0009636">
    <property type="term" value="P:response to toxic substance"/>
    <property type="evidence" value="ECO:0007669"/>
    <property type="project" value="TreeGrafter"/>
</dbReference>
<evidence type="ECO:0000313" key="4">
    <source>
        <dbReference type="EMBL" id="QCP11137.1"/>
    </source>
</evidence>
<dbReference type="PANTHER" id="PTHR37810:SF5">
    <property type="entry name" value="IMMUNITY PROTEIN SDPI"/>
    <property type="match status" value="1"/>
</dbReference>
<feature type="domain" description="DUF1648" evidence="2">
    <location>
        <begin position="11"/>
        <end position="52"/>
    </location>
</feature>
<dbReference type="EMBL" id="CP040017">
    <property type="protein sequence ID" value="QCP11137.1"/>
    <property type="molecule type" value="Genomic_DNA"/>
</dbReference>
<dbReference type="PANTHER" id="PTHR37810">
    <property type="entry name" value="IMMUNITY PROTEIN SDPI"/>
    <property type="match status" value="1"/>
</dbReference>
<keyword evidence="5" id="KW-1185">Reference proteome</keyword>
<dbReference type="Proteomes" id="UP000584325">
    <property type="component" value="Unassembled WGS sequence"/>
</dbReference>
<evidence type="ECO:0000313" key="3">
    <source>
        <dbReference type="EMBL" id="MBB3224833.1"/>
    </source>
</evidence>
<evidence type="ECO:0000313" key="6">
    <source>
        <dbReference type="Proteomes" id="UP000584325"/>
    </source>
</evidence>
<evidence type="ECO:0000313" key="5">
    <source>
        <dbReference type="Proteomes" id="UP000298763"/>
    </source>
</evidence>
<evidence type="ECO:0000259" key="2">
    <source>
        <dbReference type="Pfam" id="PF07853"/>
    </source>
</evidence>
<accession>A0A4P8HN31</accession>
<feature type="transmembrane region" description="Helical" evidence="1">
    <location>
        <begin position="7"/>
        <end position="28"/>
    </location>
</feature>
<reference evidence="3 6" key="2">
    <citation type="submission" date="2020-08" db="EMBL/GenBank/DDBJ databases">
        <title>Genomic Encyclopedia of Type Strains, Phase III (KMG-III): the genomes of soil and plant-associated and newly described type strains.</title>
        <authorList>
            <person name="Whitman W."/>
        </authorList>
    </citation>
    <scope>NUCLEOTIDE SEQUENCE [LARGE SCALE GENOMIC DNA]</scope>
    <source>
        <strain evidence="3 6">CECT 7753</strain>
    </source>
</reference>
<reference evidence="4 5" key="1">
    <citation type="submission" date="2019-05" db="EMBL/GenBank/DDBJ databases">
        <title>Draft Genome Sequences of Six Type Strains of the Genus Massilia.</title>
        <authorList>
            <person name="Miess H."/>
            <person name="Frediansyhah A."/>
            <person name="Gross H."/>
        </authorList>
    </citation>
    <scope>NUCLEOTIDE SEQUENCE [LARGE SCALE GENOMIC DNA]</scope>
    <source>
        <strain evidence="4 5">DSMZ 26121</strain>
    </source>
</reference>
<dbReference type="PIRSF" id="PIRSF038959">
    <property type="entry name" value="SdpI"/>
    <property type="match status" value="1"/>
</dbReference>
<gene>
    <name evidence="4" type="ORF">FCL38_12500</name>
    <name evidence="3" type="ORF">FHS02_005699</name>
</gene>
<keyword evidence="1" id="KW-1133">Transmembrane helix</keyword>
<evidence type="ECO:0000256" key="1">
    <source>
        <dbReference type="SAM" id="Phobius"/>
    </source>
</evidence>
<feature type="transmembrane region" description="Helical" evidence="1">
    <location>
        <begin position="162"/>
        <end position="180"/>
    </location>
</feature>
<feature type="transmembrane region" description="Helical" evidence="1">
    <location>
        <begin position="48"/>
        <end position="71"/>
    </location>
</feature>
<dbReference type="InterPro" id="IPR025962">
    <property type="entry name" value="SdpI/YhfL"/>
</dbReference>
<proteinExistence type="predicted"/>